<keyword evidence="2" id="KW-1185">Reference proteome</keyword>
<evidence type="ECO:0000313" key="1">
    <source>
        <dbReference type="EMBL" id="KAF2179208.1"/>
    </source>
</evidence>
<dbReference type="Proteomes" id="UP000800200">
    <property type="component" value="Unassembled WGS sequence"/>
</dbReference>
<protein>
    <submittedName>
        <fullName evidence="1">Uncharacterized protein</fullName>
    </submittedName>
</protein>
<name>A0A6A6DLA0_9PEZI</name>
<evidence type="ECO:0000313" key="2">
    <source>
        <dbReference type="Proteomes" id="UP000800200"/>
    </source>
</evidence>
<dbReference type="PROSITE" id="PS00221">
    <property type="entry name" value="MIP"/>
    <property type="match status" value="1"/>
</dbReference>
<dbReference type="InterPro" id="IPR022357">
    <property type="entry name" value="MIP_CS"/>
</dbReference>
<dbReference type="EMBL" id="ML994668">
    <property type="protein sequence ID" value="KAF2179208.1"/>
    <property type="molecule type" value="Genomic_DNA"/>
</dbReference>
<sequence length="132" mass="14363">CQVTLGGVGINLFSLLNTRAGGTERLQPRFYYSQKGIPVAGHNNQPTGVPKDAKINAKYDTIIPKDADRGDKLLNTPAPRRGTLWHINPAITVASLGLASAPLVTGTVNCSINALQPYHRFAKHHKQDWKPD</sequence>
<dbReference type="AlphaFoldDB" id="A0A6A6DLA0"/>
<proteinExistence type="predicted"/>
<gene>
    <name evidence="1" type="ORF">K469DRAFT_716468</name>
</gene>
<accession>A0A6A6DLA0</accession>
<organism evidence="1 2">
    <name type="scientific">Zopfia rhizophila CBS 207.26</name>
    <dbReference type="NCBI Taxonomy" id="1314779"/>
    <lineage>
        <taxon>Eukaryota</taxon>
        <taxon>Fungi</taxon>
        <taxon>Dikarya</taxon>
        <taxon>Ascomycota</taxon>
        <taxon>Pezizomycotina</taxon>
        <taxon>Dothideomycetes</taxon>
        <taxon>Dothideomycetes incertae sedis</taxon>
        <taxon>Zopfiaceae</taxon>
        <taxon>Zopfia</taxon>
    </lineage>
</organism>
<reference evidence="1" key="1">
    <citation type="journal article" date="2020" name="Stud. Mycol.">
        <title>101 Dothideomycetes genomes: a test case for predicting lifestyles and emergence of pathogens.</title>
        <authorList>
            <person name="Haridas S."/>
            <person name="Albert R."/>
            <person name="Binder M."/>
            <person name="Bloem J."/>
            <person name="Labutti K."/>
            <person name="Salamov A."/>
            <person name="Andreopoulos B."/>
            <person name="Baker S."/>
            <person name="Barry K."/>
            <person name="Bills G."/>
            <person name="Bluhm B."/>
            <person name="Cannon C."/>
            <person name="Castanera R."/>
            <person name="Culley D."/>
            <person name="Daum C."/>
            <person name="Ezra D."/>
            <person name="Gonzalez J."/>
            <person name="Henrissat B."/>
            <person name="Kuo A."/>
            <person name="Liang C."/>
            <person name="Lipzen A."/>
            <person name="Lutzoni F."/>
            <person name="Magnuson J."/>
            <person name="Mondo S."/>
            <person name="Nolan M."/>
            <person name="Ohm R."/>
            <person name="Pangilinan J."/>
            <person name="Park H.-J."/>
            <person name="Ramirez L."/>
            <person name="Alfaro M."/>
            <person name="Sun H."/>
            <person name="Tritt A."/>
            <person name="Yoshinaga Y."/>
            <person name="Zwiers L.-H."/>
            <person name="Turgeon B."/>
            <person name="Goodwin S."/>
            <person name="Spatafora J."/>
            <person name="Crous P."/>
            <person name="Grigoriev I."/>
        </authorList>
    </citation>
    <scope>NUCLEOTIDE SEQUENCE</scope>
    <source>
        <strain evidence="1">CBS 207.26</strain>
    </source>
</reference>
<feature type="non-terminal residue" evidence="1">
    <location>
        <position position="1"/>
    </location>
</feature>